<proteinExistence type="predicted"/>
<evidence type="ECO:0000313" key="2">
    <source>
        <dbReference type="EMBL" id="GGD17036.1"/>
    </source>
</evidence>
<dbReference type="Proteomes" id="UP000613160">
    <property type="component" value="Unassembled WGS sequence"/>
</dbReference>
<evidence type="ECO:0000259" key="1">
    <source>
        <dbReference type="Pfam" id="PF01261"/>
    </source>
</evidence>
<name>A0A916XWJ8_9HYPH</name>
<dbReference type="PANTHER" id="PTHR12110:SF53">
    <property type="entry name" value="BLR5974 PROTEIN"/>
    <property type="match status" value="1"/>
</dbReference>
<feature type="domain" description="Xylose isomerase-like TIM barrel" evidence="1">
    <location>
        <begin position="25"/>
        <end position="274"/>
    </location>
</feature>
<dbReference type="InterPro" id="IPR050312">
    <property type="entry name" value="IolE/XylAMocC-like"/>
</dbReference>
<dbReference type="Pfam" id="PF01261">
    <property type="entry name" value="AP_endonuc_2"/>
    <property type="match status" value="1"/>
</dbReference>
<dbReference type="InterPro" id="IPR036237">
    <property type="entry name" value="Xyl_isomerase-like_sf"/>
</dbReference>
<dbReference type="InterPro" id="IPR013022">
    <property type="entry name" value="Xyl_isomerase-like_TIM-brl"/>
</dbReference>
<dbReference type="Gene3D" id="3.20.20.150">
    <property type="entry name" value="Divalent-metal-dependent TIM barrel enzymes"/>
    <property type="match status" value="1"/>
</dbReference>
<dbReference type="AlphaFoldDB" id="A0A916XWJ8"/>
<evidence type="ECO:0000313" key="3">
    <source>
        <dbReference type="Proteomes" id="UP000613160"/>
    </source>
</evidence>
<accession>A0A916XWJ8</accession>
<reference evidence="2" key="1">
    <citation type="journal article" date="2014" name="Int. J. Syst. Evol. Microbiol.">
        <title>Complete genome sequence of Corynebacterium casei LMG S-19264T (=DSM 44701T), isolated from a smear-ripened cheese.</title>
        <authorList>
            <consortium name="US DOE Joint Genome Institute (JGI-PGF)"/>
            <person name="Walter F."/>
            <person name="Albersmeier A."/>
            <person name="Kalinowski J."/>
            <person name="Ruckert C."/>
        </authorList>
    </citation>
    <scope>NUCLEOTIDE SEQUENCE</scope>
    <source>
        <strain evidence="2">CGMCC 1.15493</strain>
    </source>
</reference>
<dbReference type="PANTHER" id="PTHR12110">
    <property type="entry name" value="HYDROXYPYRUVATE ISOMERASE"/>
    <property type="match status" value="1"/>
</dbReference>
<keyword evidence="3" id="KW-1185">Reference proteome</keyword>
<gene>
    <name evidence="2" type="ORF">GCM10011335_19860</name>
</gene>
<keyword evidence="2" id="KW-0413">Isomerase</keyword>
<comment type="caution">
    <text evidence="2">The sequence shown here is derived from an EMBL/GenBank/DDBJ whole genome shotgun (WGS) entry which is preliminary data.</text>
</comment>
<dbReference type="EMBL" id="BMJJ01000004">
    <property type="protein sequence ID" value="GGD17036.1"/>
    <property type="molecule type" value="Genomic_DNA"/>
</dbReference>
<protein>
    <submittedName>
        <fullName evidence="2">Xylose isomerase</fullName>
    </submittedName>
</protein>
<reference evidence="2" key="2">
    <citation type="submission" date="2020-09" db="EMBL/GenBank/DDBJ databases">
        <authorList>
            <person name="Sun Q."/>
            <person name="Zhou Y."/>
        </authorList>
    </citation>
    <scope>NUCLEOTIDE SEQUENCE</scope>
    <source>
        <strain evidence="2">CGMCC 1.15493</strain>
    </source>
</reference>
<organism evidence="2 3">
    <name type="scientific">Aureimonas glaciei</name>
    <dbReference type="NCBI Taxonomy" id="1776957"/>
    <lineage>
        <taxon>Bacteria</taxon>
        <taxon>Pseudomonadati</taxon>
        <taxon>Pseudomonadota</taxon>
        <taxon>Alphaproteobacteria</taxon>
        <taxon>Hyphomicrobiales</taxon>
        <taxon>Aurantimonadaceae</taxon>
        <taxon>Aureimonas</taxon>
    </lineage>
</organism>
<sequence>MAVITHVGFSVTAGDGDLTRLENSLAQIADLGADVAELSLFGHDLIAGGRVIESRAKALAEICAKFPLRYTAHGQIVSNFMDPVNLDRQKAVVRAMLELCERVGADVLVQHCGRSTIGTAPYRAAVDRMEREALAEMAEVARGRGVRIAFENIFGVEVGEYRQSPSEIAETVRAVGHPNVVGLIDFGHAYIEGTRLGLDWREEVRSMAPVTGHLHLHDNFGLPYTMTEFFHPSESVALGIGDLHLPLGWGALPFEAIFAEIDILPGTAMIMEIGERFATERAESLAVARHLAGIINDRGARAAA</sequence>
<dbReference type="RefSeq" id="WP_188850446.1">
    <property type="nucleotide sequence ID" value="NZ_BMJJ01000004.1"/>
</dbReference>
<dbReference type="SUPFAM" id="SSF51658">
    <property type="entry name" value="Xylose isomerase-like"/>
    <property type="match status" value="1"/>
</dbReference>
<dbReference type="GO" id="GO:0016853">
    <property type="term" value="F:isomerase activity"/>
    <property type="evidence" value="ECO:0007669"/>
    <property type="project" value="UniProtKB-KW"/>
</dbReference>